<organism evidence="8 9">
    <name type="scientific">Botryosphaeria dothidea</name>
    <dbReference type="NCBI Taxonomy" id="55169"/>
    <lineage>
        <taxon>Eukaryota</taxon>
        <taxon>Fungi</taxon>
        <taxon>Dikarya</taxon>
        <taxon>Ascomycota</taxon>
        <taxon>Pezizomycotina</taxon>
        <taxon>Dothideomycetes</taxon>
        <taxon>Dothideomycetes incertae sedis</taxon>
        <taxon>Botryosphaeriales</taxon>
        <taxon>Botryosphaeriaceae</taxon>
        <taxon>Botryosphaeria</taxon>
    </lineage>
</organism>
<dbReference type="PANTHER" id="PTHR31986">
    <property type="entry name" value="REGULATOR OF DRUG SENSITIVITY 2"/>
    <property type="match status" value="1"/>
</dbReference>
<accession>A0A8H4NA44</accession>
<dbReference type="InterPro" id="IPR053045">
    <property type="entry name" value="Zinc_cluster_trans_reg"/>
</dbReference>
<dbReference type="Proteomes" id="UP000572817">
    <property type="component" value="Unassembled WGS sequence"/>
</dbReference>
<gene>
    <name evidence="8" type="ORF">GTA08_BOTSDO00456</name>
</gene>
<feature type="region of interest" description="Disordered" evidence="6">
    <location>
        <begin position="1"/>
        <end position="101"/>
    </location>
</feature>
<keyword evidence="3" id="KW-0805">Transcription regulation</keyword>
<evidence type="ECO:0000313" key="9">
    <source>
        <dbReference type="Proteomes" id="UP000572817"/>
    </source>
</evidence>
<dbReference type="OrthoDB" id="65716at2759"/>
<dbReference type="GO" id="GO:0000977">
    <property type="term" value="F:RNA polymerase II transcription regulatory region sequence-specific DNA binding"/>
    <property type="evidence" value="ECO:0007669"/>
    <property type="project" value="TreeGrafter"/>
</dbReference>
<dbReference type="InterPro" id="IPR056751">
    <property type="entry name" value="PAS_13"/>
</dbReference>
<evidence type="ECO:0000256" key="5">
    <source>
        <dbReference type="ARBA" id="ARBA00023242"/>
    </source>
</evidence>
<evidence type="ECO:0000256" key="2">
    <source>
        <dbReference type="ARBA" id="ARBA00022723"/>
    </source>
</evidence>
<dbReference type="AlphaFoldDB" id="A0A8H4NA44"/>
<proteinExistence type="predicted"/>
<evidence type="ECO:0000256" key="3">
    <source>
        <dbReference type="ARBA" id="ARBA00023015"/>
    </source>
</evidence>
<feature type="domain" description="ERT1/acuK family PAS" evidence="7">
    <location>
        <begin position="473"/>
        <end position="546"/>
    </location>
</feature>
<sequence>MVEATQGTAAEESNGAAPPVMTTSKDPEQNGDDANASKPPKPEQQHASATQQKQTQQTQQRQQQQQQAEKKPGNDAKDGSPSNTNGKSSSPPKKRRKVNHACIYCRRSVSRLIPARPRDWRTRPVHDMLTIAPISPPTAHDMRSRKCIKRNIGHLCHDEPREPAKRQKTDPNSVQTADEDQAKKLDPTAVSDAPLGPLDQRHGSQDAGLGALAPPPLPHALSNAAPAPIAQPAPVSAPHAPNLAGNSQSFLNYNDWNFGASNNFQDMHAFHPSYMFNASEASNEYNLLNDLLSNSLMDDGALYNGEEMNNLFPDQSLTNSMNPLSGQNSLIPGNQQNNQLLPPSQAAVGNAISRPASGFPLDKAREAYYMTAADPAGNDTPEERMNKLLKAKFDAGMLKPFNYIKGYARLYQYMERNFQLISRQKILRCMDRFRPKFRERVQTLTDIELVRVEMWFERRLMEYDRVFASMAIPACCWRRTGEIFRGNKEMAELVHVPIENLRDGKISLHEIVEEKSLVSYWEKFGAIAFDSSQKAILTSCSLKNPNPESKDPEIRCCFSFTIRRDAHNIPSLIIGNFLPIINDSQSPSS</sequence>
<evidence type="ECO:0000313" key="8">
    <source>
        <dbReference type="EMBL" id="KAF4312928.1"/>
    </source>
</evidence>
<dbReference type="GO" id="GO:0005634">
    <property type="term" value="C:nucleus"/>
    <property type="evidence" value="ECO:0007669"/>
    <property type="project" value="UniProtKB-SubCell"/>
</dbReference>
<dbReference type="GO" id="GO:0046872">
    <property type="term" value="F:metal ion binding"/>
    <property type="evidence" value="ECO:0007669"/>
    <property type="project" value="UniProtKB-KW"/>
</dbReference>
<keyword evidence="5" id="KW-0539">Nucleus</keyword>
<comment type="subcellular location">
    <subcellularLocation>
        <location evidence="1">Nucleus</location>
    </subcellularLocation>
</comment>
<keyword evidence="4" id="KW-0804">Transcription</keyword>
<comment type="caution">
    <text evidence="8">The sequence shown here is derived from an EMBL/GenBank/DDBJ whole genome shotgun (WGS) entry which is preliminary data.</text>
</comment>
<evidence type="ECO:0000256" key="1">
    <source>
        <dbReference type="ARBA" id="ARBA00004123"/>
    </source>
</evidence>
<feature type="compositionally biased region" description="Basic and acidic residues" evidence="6">
    <location>
        <begin position="68"/>
        <end position="78"/>
    </location>
</feature>
<dbReference type="Pfam" id="PF24990">
    <property type="entry name" value="PAS_13"/>
    <property type="match status" value="1"/>
</dbReference>
<protein>
    <recommendedName>
        <fullName evidence="7">ERT1/acuK family PAS domain-containing protein</fullName>
    </recommendedName>
</protein>
<keyword evidence="2" id="KW-0479">Metal-binding</keyword>
<evidence type="ECO:0000256" key="6">
    <source>
        <dbReference type="SAM" id="MobiDB-lite"/>
    </source>
</evidence>
<feature type="compositionally biased region" description="Low complexity" evidence="6">
    <location>
        <begin position="45"/>
        <end position="67"/>
    </location>
</feature>
<name>A0A8H4NA44_9PEZI</name>
<dbReference type="PANTHER" id="PTHR31986:SF7">
    <property type="entry name" value="REGULATOR OF DRUG SENSITIVITY 2"/>
    <property type="match status" value="1"/>
</dbReference>
<evidence type="ECO:0000256" key="4">
    <source>
        <dbReference type="ARBA" id="ARBA00023163"/>
    </source>
</evidence>
<feature type="region of interest" description="Disordered" evidence="6">
    <location>
        <begin position="154"/>
        <end position="225"/>
    </location>
</feature>
<feature type="compositionally biased region" description="Basic and acidic residues" evidence="6">
    <location>
        <begin position="155"/>
        <end position="169"/>
    </location>
</feature>
<reference evidence="8" key="1">
    <citation type="submission" date="2020-04" db="EMBL/GenBank/DDBJ databases">
        <title>Genome Assembly and Annotation of Botryosphaeria dothidea sdau 11-99, a Latent Pathogen of Apple Fruit Ring Rot in China.</title>
        <authorList>
            <person name="Yu C."/>
            <person name="Diao Y."/>
            <person name="Lu Q."/>
            <person name="Zhao J."/>
            <person name="Cui S."/>
            <person name="Peng C."/>
            <person name="He B."/>
            <person name="Liu H."/>
        </authorList>
    </citation>
    <scope>NUCLEOTIDE SEQUENCE [LARGE SCALE GENOMIC DNA]</scope>
    <source>
        <strain evidence="8">Sdau11-99</strain>
    </source>
</reference>
<dbReference type="EMBL" id="WWBZ02000001">
    <property type="protein sequence ID" value="KAF4312928.1"/>
    <property type="molecule type" value="Genomic_DNA"/>
</dbReference>
<keyword evidence="9" id="KW-1185">Reference proteome</keyword>
<evidence type="ECO:0000259" key="7">
    <source>
        <dbReference type="Pfam" id="PF24990"/>
    </source>
</evidence>